<dbReference type="STRING" id="1178515.SY83_03075"/>
<dbReference type="Pfam" id="PF17963">
    <property type="entry name" value="Big_9"/>
    <property type="match status" value="2"/>
</dbReference>
<dbReference type="AlphaFoldDB" id="A0A172TEK6"/>
<dbReference type="EMBL" id="CP011388">
    <property type="protein sequence ID" value="ANE45471.1"/>
    <property type="molecule type" value="Genomic_DNA"/>
</dbReference>
<dbReference type="RefSeq" id="WP_068604154.1">
    <property type="nucleotide sequence ID" value="NZ_CP011388.1"/>
</dbReference>
<gene>
    <name evidence="1" type="ORF">SY83_03075</name>
</gene>
<evidence type="ECO:0000313" key="2">
    <source>
        <dbReference type="Proteomes" id="UP000076927"/>
    </source>
</evidence>
<protein>
    <recommendedName>
        <fullName evidence="3">Cadherin domain-containing protein</fullName>
    </recommendedName>
</protein>
<evidence type="ECO:0000313" key="1">
    <source>
        <dbReference type="EMBL" id="ANE45471.1"/>
    </source>
</evidence>
<dbReference type="OrthoDB" id="9760450at2"/>
<evidence type="ECO:0008006" key="3">
    <source>
        <dbReference type="Google" id="ProtNLM"/>
    </source>
</evidence>
<proteinExistence type="predicted"/>
<dbReference type="KEGG" id="pswu:SY83_03075"/>
<dbReference type="InterPro" id="IPR010221">
    <property type="entry name" value="VCBS_dom"/>
</dbReference>
<accession>A0A172TEK6</accession>
<reference evidence="1 2" key="1">
    <citation type="submission" date="2015-01" db="EMBL/GenBank/DDBJ databases">
        <title>Paenibacillus swuensis/DY6/whole genome sequencing.</title>
        <authorList>
            <person name="Kim M.K."/>
            <person name="Srinivasan S."/>
            <person name="Lee J.-J."/>
        </authorList>
    </citation>
    <scope>NUCLEOTIDE SEQUENCE [LARGE SCALE GENOMIC DNA]</scope>
    <source>
        <strain evidence="1 2">DY6</strain>
    </source>
</reference>
<dbReference type="Proteomes" id="UP000076927">
    <property type="component" value="Chromosome"/>
</dbReference>
<dbReference type="PATRIC" id="fig|1178515.4.peg.602"/>
<name>A0A172TEK6_9BACL</name>
<organism evidence="1 2">
    <name type="scientific">Paenibacillus swuensis</name>
    <dbReference type="NCBI Taxonomy" id="1178515"/>
    <lineage>
        <taxon>Bacteria</taxon>
        <taxon>Bacillati</taxon>
        <taxon>Bacillota</taxon>
        <taxon>Bacilli</taxon>
        <taxon>Bacillales</taxon>
        <taxon>Paenibacillaceae</taxon>
        <taxon>Paenibacillus</taxon>
    </lineage>
</organism>
<sequence length="565" mass="61700">MNKRIRGWIVWLLVAVMLTGLAPWTSQGAWAASEPVIHTLTDEFTDWSKTQFHTPGMAFEPGKETELGNAGLIKIGSAAAGAHLIYALPGPVQSFDLNTYRLKSAAASVLKFYTSADGVAYQEVAAAETIVKDATWQQVAYRTSAVPADSVFLKIVYSSKPNGYNPYLGAIQIQYAAPADPGLPPVTQDDQVEYLPNTPVAGKVKASDPEGGPLQYSLKTPPVQGTVTLSVYGEWTYTPNQGAKQNDSFQVEVKDEQANRATATIELLSAAAGLTPLGDISVSTQVNQPLGSQLRFADDQGRPYSYAVLNQPSHGSLTLNVYGQYTYSPAAGYLGRDTFTVTATDAEGAKVQATVSVTVDQAIFDELEDFSKLYRYTPGLVFGDKTKPNEYDYDLTRVAMGSAPAGASMVYKTTIDMSEFIINTHAQRSKAASELKFFVSPDDVTYTEITPRKTDVGKIGWAHFALYAYEGENLPAGTRFLKIVFTTKPSTVQADPQIAKVFINDTKSITYDPAYNGVTPQEAIAILREKHPNKQHPRLMVTPEEMALKRELYGEDDFLTRIRIL</sequence>
<dbReference type="NCBIfam" id="TIGR01965">
    <property type="entry name" value="VCBS_repeat"/>
    <property type="match status" value="1"/>
</dbReference>
<dbReference type="Gene3D" id="2.60.40.3440">
    <property type="match status" value="2"/>
</dbReference>
<keyword evidence="2" id="KW-1185">Reference proteome</keyword>